<dbReference type="FunFam" id="1.10.287.130:FF:000045">
    <property type="entry name" value="Two-component system sensor histidine kinase/response regulator"/>
    <property type="match status" value="1"/>
</dbReference>
<evidence type="ECO:0000256" key="7">
    <source>
        <dbReference type="ARBA" id="ARBA00023163"/>
    </source>
</evidence>
<dbReference type="STRING" id="915059.NH26_24000"/>
<dbReference type="Pfam" id="PF07495">
    <property type="entry name" value="Y_Y_Y"/>
    <property type="match status" value="1"/>
</dbReference>
<dbReference type="FunFam" id="1.10.10.60:FF:000284">
    <property type="entry name" value="Two-component system sensor histidine kinase/response regulator"/>
    <property type="match status" value="1"/>
</dbReference>
<reference evidence="12 13" key="1">
    <citation type="journal article" date="2012" name="Int. J. Syst. Evol. Microbiol.">
        <title>Flammeovirga pacifica sp. nov., isolated from deep-sea sediment.</title>
        <authorList>
            <person name="Xu H."/>
            <person name="Fu Y."/>
            <person name="Yang N."/>
            <person name="Ding Z."/>
            <person name="Lai Q."/>
            <person name="Zeng R."/>
        </authorList>
    </citation>
    <scope>NUCLEOTIDE SEQUENCE [LARGE SCALE GENOMIC DNA]</scope>
    <source>
        <strain evidence="13">DSM 24597 / LMG 26175 / WPAGA1</strain>
    </source>
</reference>
<evidence type="ECO:0000256" key="2">
    <source>
        <dbReference type="ARBA" id="ARBA00012438"/>
    </source>
</evidence>
<keyword evidence="3 8" id="KW-0597">Phosphoprotein</keyword>
<keyword evidence="13" id="KW-1185">Reference proteome</keyword>
<dbReference type="InterPro" id="IPR003661">
    <property type="entry name" value="HisK_dim/P_dom"/>
</dbReference>
<evidence type="ECO:0000259" key="11">
    <source>
        <dbReference type="PROSITE" id="PS50110"/>
    </source>
</evidence>
<dbReference type="Gene3D" id="3.40.50.2300">
    <property type="match status" value="1"/>
</dbReference>
<dbReference type="EC" id="2.7.13.3" evidence="2"/>
<gene>
    <name evidence="12" type="ORF">NH26_24000</name>
</gene>
<evidence type="ECO:0000313" key="12">
    <source>
        <dbReference type="EMBL" id="OHX64637.1"/>
    </source>
</evidence>
<dbReference type="Gene3D" id="1.10.10.60">
    <property type="entry name" value="Homeodomain-like"/>
    <property type="match status" value="1"/>
</dbReference>
<dbReference type="InterPro" id="IPR013783">
    <property type="entry name" value="Ig-like_fold"/>
</dbReference>
<accession>A0A1S1YUD4</accession>
<evidence type="ECO:0000256" key="3">
    <source>
        <dbReference type="ARBA" id="ARBA00022553"/>
    </source>
</evidence>
<dbReference type="InterPro" id="IPR003594">
    <property type="entry name" value="HATPase_dom"/>
</dbReference>
<dbReference type="SMART" id="SM00342">
    <property type="entry name" value="HTH_ARAC"/>
    <property type="match status" value="1"/>
</dbReference>
<evidence type="ECO:0000256" key="8">
    <source>
        <dbReference type="PROSITE-ProRule" id="PRU00169"/>
    </source>
</evidence>
<dbReference type="PRINTS" id="PR00344">
    <property type="entry name" value="BCTRLSENSOR"/>
</dbReference>
<keyword evidence="7" id="KW-0804">Transcription</keyword>
<dbReference type="Gene3D" id="3.30.565.10">
    <property type="entry name" value="Histidine kinase-like ATPase, C-terminal domain"/>
    <property type="match status" value="1"/>
</dbReference>
<dbReference type="Pfam" id="PF07494">
    <property type="entry name" value="Reg_prop"/>
    <property type="match status" value="4"/>
</dbReference>
<comment type="catalytic activity">
    <reaction evidence="1">
        <text>ATP + protein L-histidine = ADP + protein N-phospho-L-histidine.</text>
        <dbReference type="EC" id="2.7.13.3"/>
    </reaction>
</comment>
<dbReference type="InterPro" id="IPR036097">
    <property type="entry name" value="HisK_dim/P_sf"/>
</dbReference>
<dbReference type="InterPro" id="IPR004358">
    <property type="entry name" value="Sig_transdc_His_kin-like_C"/>
</dbReference>
<dbReference type="InterPro" id="IPR009057">
    <property type="entry name" value="Homeodomain-like_sf"/>
</dbReference>
<protein>
    <recommendedName>
        <fullName evidence="2">histidine kinase</fullName>
        <ecNumber evidence="2">2.7.13.3</ecNumber>
    </recommendedName>
</protein>
<dbReference type="InterPro" id="IPR011123">
    <property type="entry name" value="Y_Y_Y"/>
</dbReference>
<dbReference type="PANTHER" id="PTHR43547:SF2">
    <property type="entry name" value="HYBRID SIGNAL TRANSDUCTION HISTIDINE KINASE C"/>
    <property type="match status" value="1"/>
</dbReference>
<dbReference type="CDD" id="cd17574">
    <property type="entry name" value="REC_OmpR"/>
    <property type="match status" value="1"/>
</dbReference>
<dbReference type="SUPFAM" id="SSF55874">
    <property type="entry name" value="ATPase domain of HSP90 chaperone/DNA topoisomerase II/histidine kinase"/>
    <property type="match status" value="1"/>
</dbReference>
<name>A0A1S1YUD4_FLAPC</name>
<dbReference type="SUPFAM" id="SSF47384">
    <property type="entry name" value="Homodimeric domain of signal transducing histidine kinase"/>
    <property type="match status" value="1"/>
</dbReference>
<dbReference type="InterPro" id="IPR005467">
    <property type="entry name" value="His_kinase_dom"/>
</dbReference>
<dbReference type="PANTHER" id="PTHR43547">
    <property type="entry name" value="TWO-COMPONENT HISTIDINE KINASE"/>
    <property type="match status" value="1"/>
</dbReference>
<dbReference type="Pfam" id="PF12833">
    <property type="entry name" value="HTH_18"/>
    <property type="match status" value="1"/>
</dbReference>
<feature type="domain" description="Histidine kinase" evidence="10">
    <location>
        <begin position="809"/>
        <end position="1036"/>
    </location>
</feature>
<evidence type="ECO:0000256" key="5">
    <source>
        <dbReference type="ARBA" id="ARBA00022777"/>
    </source>
</evidence>
<dbReference type="EMBL" id="JRYR02000002">
    <property type="protein sequence ID" value="OHX64637.1"/>
    <property type="molecule type" value="Genomic_DNA"/>
</dbReference>
<dbReference type="InterPro" id="IPR011110">
    <property type="entry name" value="Reg_prop"/>
</dbReference>
<dbReference type="Gene3D" id="1.10.287.130">
    <property type="match status" value="1"/>
</dbReference>
<evidence type="ECO:0000256" key="1">
    <source>
        <dbReference type="ARBA" id="ARBA00000085"/>
    </source>
</evidence>
<dbReference type="FunFam" id="3.30.565.10:FF:000006">
    <property type="entry name" value="Sensor histidine kinase WalK"/>
    <property type="match status" value="1"/>
</dbReference>
<dbReference type="SMART" id="SM00448">
    <property type="entry name" value="REC"/>
    <property type="match status" value="1"/>
</dbReference>
<dbReference type="Pfam" id="PF02518">
    <property type="entry name" value="HATPase_c"/>
    <property type="match status" value="1"/>
</dbReference>
<keyword evidence="5" id="KW-0418">Kinase</keyword>
<dbReference type="PROSITE" id="PS01124">
    <property type="entry name" value="HTH_ARAC_FAMILY_2"/>
    <property type="match status" value="1"/>
</dbReference>
<dbReference type="CDD" id="cd00082">
    <property type="entry name" value="HisKA"/>
    <property type="match status" value="1"/>
</dbReference>
<evidence type="ECO:0000259" key="10">
    <source>
        <dbReference type="PROSITE" id="PS50109"/>
    </source>
</evidence>
<dbReference type="SUPFAM" id="SSF52172">
    <property type="entry name" value="CheY-like"/>
    <property type="match status" value="1"/>
</dbReference>
<evidence type="ECO:0000313" key="13">
    <source>
        <dbReference type="Proteomes" id="UP000179797"/>
    </source>
</evidence>
<dbReference type="SMART" id="SM00388">
    <property type="entry name" value="HisKA"/>
    <property type="match status" value="1"/>
</dbReference>
<dbReference type="PROSITE" id="PS50109">
    <property type="entry name" value="HIS_KIN"/>
    <property type="match status" value="1"/>
</dbReference>
<dbReference type="SUPFAM" id="SSF46689">
    <property type="entry name" value="Homeodomain-like"/>
    <property type="match status" value="1"/>
</dbReference>
<evidence type="ECO:0000256" key="6">
    <source>
        <dbReference type="ARBA" id="ARBA00023015"/>
    </source>
</evidence>
<proteinExistence type="predicted"/>
<feature type="domain" description="Response regulatory" evidence="11">
    <location>
        <begin position="1073"/>
        <end position="1188"/>
    </location>
</feature>
<feature type="domain" description="HTH araC/xylS-type" evidence="9">
    <location>
        <begin position="1220"/>
        <end position="1319"/>
    </location>
</feature>
<feature type="modified residue" description="4-aspartylphosphate" evidence="8">
    <location>
        <position position="1121"/>
    </location>
</feature>
<dbReference type="Pfam" id="PF00072">
    <property type="entry name" value="Response_reg"/>
    <property type="match status" value="1"/>
</dbReference>
<organism evidence="12 13">
    <name type="scientific">Flammeovirga pacifica</name>
    <dbReference type="NCBI Taxonomy" id="915059"/>
    <lineage>
        <taxon>Bacteria</taxon>
        <taxon>Pseudomonadati</taxon>
        <taxon>Bacteroidota</taxon>
        <taxon>Cytophagia</taxon>
        <taxon>Cytophagales</taxon>
        <taxon>Flammeovirgaceae</taxon>
        <taxon>Flammeovirga</taxon>
    </lineage>
</organism>
<dbReference type="SMART" id="SM00387">
    <property type="entry name" value="HATPase_c"/>
    <property type="match status" value="1"/>
</dbReference>
<dbReference type="InterPro" id="IPR015943">
    <property type="entry name" value="WD40/YVTN_repeat-like_dom_sf"/>
</dbReference>
<dbReference type="Proteomes" id="UP000179797">
    <property type="component" value="Unassembled WGS sequence"/>
</dbReference>
<dbReference type="Gene3D" id="2.130.10.10">
    <property type="entry name" value="YVTN repeat-like/Quinoprotein amine dehydrogenase"/>
    <property type="match status" value="2"/>
</dbReference>
<evidence type="ECO:0000259" key="9">
    <source>
        <dbReference type="PROSITE" id="PS01124"/>
    </source>
</evidence>
<dbReference type="GO" id="GO:0043565">
    <property type="term" value="F:sequence-specific DNA binding"/>
    <property type="evidence" value="ECO:0007669"/>
    <property type="project" value="InterPro"/>
</dbReference>
<dbReference type="SUPFAM" id="SSF63829">
    <property type="entry name" value="Calcium-dependent phosphotriesterase"/>
    <property type="match status" value="3"/>
</dbReference>
<dbReference type="Gene3D" id="2.60.40.10">
    <property type="entry name" value="Immunoglobulins"/>
    <property type="match status" value="1"/>
</dbReference>
<keyword evidence="6" id="KW-0805">Transcription regulation</keyword>
<keyword evidence="4" id="KW-0808">Transferase</keyword>
<dbReference type="Pfam" id="PF00512">
    <property type="entry name" value="HisKA"/>
    <property type="match status" value="1"/>
</dbReference>
<evidence type="ECO:0000256" key="4">
    <source>
        <dbReference type="ARBA" id="ARBA00022679"/>
    </source>
</evidence>
<dbReference type="InterPro" id="IPR018060">
    <property type="entry name" value="HTH_AraC"/>
</dbReference>
<dbReference type="InterPro" id="IPR001789">
    <property type="entry name" value="Sig_transdc_resp-reg_receiver"/>
</dbReference>
<comment type="caution">
    <text evidence="12">The sequence shown here is derived from an EMBL/GenBank/DDBJ whole genome shotgun (WGS) entry which is preliminary data.</text>
</comment>
<dbReference type="InterPro" id="IPR011006">
    <property type="entry name" value="CheY-like_superfamily"/>
</dbReference>
<dbReference type="FunFam" id="3.40.50.2300:FF:000138">
    <property type="entry name" value="Two-component system sensor histidine kinase/response regulator"/>
    <property type="match status" value="1"/>
</dbReference>
<dbReference type="InterPro" id="IPR036890">
    <property type="entry name" value="HATPase_C_sf"/>
</dbReference>
<dbReference type="GO" id="GO:0000155">
    <property type="term" value="F:phosphorelay sensor kinase activity"/>
    <property type="evidence" value="ECO:0007669"/>
    <property type="project" value="InterPro"/>
</dbReference>
<sequence>MEFSHVDLSDDNILSKRVRCFLEDDKGYLWFGTTKGLYRYDGYEYKKYLSEKNICALELDEEGNIWITSFRALLKYNYAQDTFENIDLPIENFTAFNIKKLKSGEMFFASNLGFCLINPKTEEIKNYQKIPGLENGLSSNIIRTVYEDTEGNLWIGTHDQLNFFDRKNERFSKYRIQKENELHKKNNLILDIIPYDKNDDQFLIIGTETGLAFFDRRLKTFKKYTYSKNEHSLTNNVVKSICRVSDDEIWIGTGNGLNIFDVKTQKFERFYASYQNHFSISDDLIFKIYKDKNGIVWLGTNNGIDKIEIKNDTFLTNRLPHSEAFLKMGTTVKSFAFAENGDIWLGTIKKGLIKYDKKLDKYINFQVPQILHSDVKDILIDRNQNIWVATPGGLNFIDHKTGKIYAYVADIGKEDALQTDYLFSISESKDGDIWLGGMKGLYKINQLGNHQLAFKNFTHDPTNKNSISGNFIVDVIFNNNNSPWVLTGNGADIFNTNTGSITHIQKPEGKKNHYLNQVLFNEDGSIFILIGKNLYNYNVSTKEYDLILTSATPIKSCVRKNNDLWYTTHSKLIKYNLGDQSEVIYSSRLTGLNSYNQYAVGVQNDRIYLGGENGFVNFNYGEVNIEAKPSNVLLTGIKILNTKIYQNQTYNERVMFDKPFDELKKLTLSHEENSFTFNFSTLDFRKDDNLFYKVKLEGLEDDWQVIAGNRNEISYVKVKPGNYTFMIQVTDSFGNYSDNITKINVEVNPPLWATWWAKLFYFIFLCGLFYLAHKLTVSNINFQNKFELEKVKREQSDEVHSMKMKFFTNVSHELRTPLTLISSPLEELKALEDDRQKLNLLNIITRNTDRLSRLVNQVLDLRKIDQGGEKLSLSSNDIVKLSRSIMHDFMDAALQRSINLNFYTDQKESLILFDFEKMEKVIYNLVTNALKYTPDNGEIKLKLDQVKVKNPLQDGQIATYQRITIIDSGLGISKENQDQIFERFVNVKMNNFIGQQGTGIGLSLVNDYVKMHSGWIDLKSEEGKGSEFTVYLPLIHQEEDTPTEEIIEDVETSMSVEEEMTSIEEESDNTQPKLLIIEDDRDMQEFLVHCFESKYQVVTANNGKEGWDKAKKQMPDLIISDWMMPEMNGIELCNKLKSNILTNHIPVIILTAKGGMENKMEGIEKGADDYISKPFNVEYLRVRVQNIIHQRTKLNERIKREFGVENEENTMPSFEEKFLNEVMQEIEKNIDNSEFNVKSLGECIGMGQTNLYRKIKSMTGMTVNEFIRTVRLKKAGQLLKNGEYNVSDVMYMVGFTHRSYFSKSFKEMYGMSPKEYTKDAKSAVV</sequence>
<dbReference type="GO" id="GO:0003700">
    <property type="term" value="F:DNA-binding transcription factor activity"/>
    <property type="evidence" value="ECO:0007669"/>
    <property type="project" value="InterPro"/>
</dbReference>
<dbReference type="PROSITE" id="PS50110">
    <property type="entry name" value="RESPONSE_REGULATORY"/>
    <property type="match status" value="1"/>
</dbReference>